<feature type="domain" description="SsuA/THI5-like" evidence="1">
    <location>
        <begin position="54"/>
        <end position="257"/>
    </location>
</feature>
<dbReference type="AlphaFoldDB" id="A0A418SFQ3"/>
<sequence>MTRTISMTRRGLLALGTALSFATLPAIASAQDAFEMTYAYGWISNIEQGGLWGGLDQGYFTEEGLDLKYIPGGPNAPQTLVSLSAGSADIVTANWLPVLDAIDSGNDFIILGAVWAKSPAAFLSMGDLPLTGPEDLVGKTFLAQKPEDSSIIDAILDTEGLPHEYEVKPTGFSPEPLVAGDGDIYFAFATNQPITMEQLGLSEGTDFHTTLLDDLGYEVKQSLIIAKRDYVEAHRGEVVGFLRGFMKGWDYAIANPGAVADLVVDEYGADLGLSKDQQVRQMELQAPLLTPAEGETFFVFDPALIEGTMTEVAGDRTVPPLDQLLDLSLAKEAAEGL</sequence>
<reference evidence="2 3" key="1">
    <citation type="submission" date="2020-08" db="EMBL/GenBank/DDBJ databases">
        <title>Genome sequence of Rhodobacteraceae bacterium Lw-13e.</title>
        <authorList>
            <person name="Poehlein A."/>
            <person name="Wolter L."/>
            <person name="Daniel R."/>
            <person name="Brinkhoff T."/>
        </authorList>
    </citation>
    <scope>NUCLEOTIDE SEQUENCE [LARGE SCALE GENOMIC DNA]</scope>
    <source>
        <strain evidence="2 3">Lw-13e</strain>
    </source>
</reference>
<dbReference type="PROSITE" id="PS51318">
    <property type="entry name" value="TAT"/>
    <property type="match status" value="1"/>
</dbReference>
<dbReference type="PANTHER" id="PTHR31528">
    <property type="entry name" value="4-AMINO-5-HYDROXYMETHYL-2-METHYLPYRIMIDINE PHOSPHATE SYNTHASE THI11-RELATED"/>
    <property type="match status" value="1"/>
</dbReference>
<name>A0A418SFQ3_9RHOB</name>
<dbReference type="InterPro" id="IPR015168">
    <property type="entry name" value="SsuA/THI5"/>
</dbReference>
<dbReference type="Gene3D" id="3.40.190.10">
    <property type="entry name" value="Periplasmic binding protein-like II"/>
    <property type="match status" value="2"/>
</dbReference>
<dbReference type="SUPFAM" id="SSF53850">
    <property type="entry name" value="Periplasmic binding protein-like II"/>
    <property type="match status" value="1"/>
</dbReference>
<protein>
    <recommendedName>
        <fullName evidence="1">SsuA/THI5-like domain-containing protein</fullName>
    </recommendedName>
</protein>
<dbReference type="KEGG" id="palw:PSAL_027880"/>
<organism evidence="2 3">
    <name type="scientific">Pseudooceanicola algae</name>
    <dbReference type="NCBI Taxonomy" id="1537215"/>
    <lineage>
        <taxon>Bacteria</taxon>
        <taxon>Pseudomonadati</taxon>
        <taxon>Pseudomonadota</taxon>
        <taxon>Alphaproteobacteria</taxon>
        <taxon>Rhodobacterales</taxon>
        <taxon>Paracoccaceae</taxon>
        <taxon>Pseudooceanicola</taxon>
    </lineage>
</organism>
<dbReference type="InterPro" id="IPR006311">
    <property type="entry name" value="TAT_signal"/>
</dbReference>
<dbReference type="EMBL" id="CP060436">
    <property type="protein sequence ID" value="QPM91534.1"/>
    <property type="molecule type" value="Genomic_DNA"/>
</dbReference>
<evidence type="ECO:0000313" key="3">
    <source>
        <dbReference type="Proteomes" id="UP000283786"/>
    </source>
</evidence>
<gene>
    <name evidence="2" type="ORF">PSAL_027880</name>
</gene>
<proteinExistence type="predicted"/>
<dbReference type="OrthoDB" id="5372616at2"/>
<dbReference type="Pfam" id="PF09084">
    <property type="entry name" value="NMT1"/>
    <property type="match status" value="1"/>
</dbReference>
<dbReference type="RefSeq" id="WP_119839529.1">
    <property type="nucleotide sequence ID" value="NZ_CP060436.1"/>
</dbReference>
<dbReference type="GO" id="GO:0009228">
    <property type="term" value="P:thiamine biosynthetic process"/>
    <property type="evidence" value="ECO:0007669"/>
    <property type="project" value="InterPro"/>
</dbReference>
<accession>A0A418SFQ3</accession>
<evidence type="ECO:0000259" key="1">
    <source>
        <dbReference type="Pfam" id="PF09084"/>
    </source>
</evidence>
<dbReference type="InterPro" id="IPR027939">
    <property type="entry name" value="NMT1/THI5"/>
</dbReference>
<keyword evidence="3" id="KW-1185">Reference proteome</keyword>
<evidence type="ECO:0000313" key="2">
    <source>
        <dbReference type="EMBL" id="QPM91534.1"/>
    </source>
</evidence>
<dbReference type="PANTHER" id="PTHR31528:SF3">
    <property type="entry name" value="THIAMINE BIOSYNTHESIS PROTEIN HI_0357-RELATED"/>
    <property type="match status" value="1"/>
</dbReference>
<dbReference type="Proteomes" id="UP000283786">
    <property type="component" value="Chromosome"/>
</dbReference>